<dbReference type="OrthoDB" id="297017at2"/>
<dbReference type="Proteomes" id="UP000317835">
    <property type="component" value="Chromosome"/>
</dbReference>
<gene>
    <name evidence="1" type="ORF">ElP_27970</name>
</gene>
<dbReference type="EMBL" id="CP036426">
    <property type="protein sequence ID" value="QDV34900.1"/>
    <property type="molecule type" value="Genomic_DNA"/>
</dbReference>
<dbReference type="AlphaFoldDB" id="A0A518H246"/>
<sequence length="136" mass="14551">MSYDAARPRYSLELAGKNYELLGTFELIEACEHALGEGIIRIAKRVMDMGVTDTAKLLAAMLTSSGHKATVKDMGDAILGLGIDSEEHGMLKIHLFAFLRILLSPPKDREGVAEAMGKLTGKLETASPGETTSDSA</sequence>
<evidence type="ECO:0000313" key="2">
    <source>
        <dbReference type="Proteomes" id="UP000317835"/>
    </source>
</evidence>
<dbReference type="RefSeq" id="WP_145270124.1">
    <property type="nucleotide sequence ID" value="NZ_CP036426.1"/>
</dbReference>
<protein>
    <submittedName>
        <fullName evidence="1">Uncharacterized protein</fullName>
    </submittedName>
</protein>
<reference evidence="1 2" key="1">
    <citation type="submission" date="2019-02" db="EMBL/GenBank/DDBJ databases">
        <title>Deep-cultivation of Planctomycetes and their phenomic and genomic characterization uncovers novel biology.</title>
        <authorList>
            <person name="Wiegand S."/>
            <person name="Jogler M."/>
            <person name="Boedeker C."/>
            <person name="Pinto D."/>
            <person name="Vollmers J."/>
            <person name="Rivas-Marin E."/>
            <person name="Kohn T."/>
            <person name="Peeters S.H."/>
            <person name="Heuer A."/>
            <person name="Rast P."/>
            <person name="Oberbeckmann S."/>
            <person name="Bunk B."/>
            <person name="Jeske O."/>
            <person name="Meyerdierks A."/>
            <person name="Storesund J.E."/>
            <person name="Kallscheuer N."/>
            <person name="Luecker S."/>
            <person name="Lage O.M."/>
            <person name="Pohl T."/>
            <person name="Merkel B.J."/>
            <person name="Hornburger P."/>
            <person name="Mueller R.-W."/>
            <person name="Bruemmer F."/>
            <person name="Labrenz M."/>
            <person name="Spormann A.M."/>
            <person name="Op den Camp H."/>
            <person name="Overmann J."/>
            <person name="Amann R."/>
            <person name="Jetten M.S.M."/>
            <person name="Mascher T."/>
            <person name="Medema M.H."/>
            <person name="Devos D.P."/>
            <person name="Kaster A.-K."/>
            <person name="Ovreas L."/>
            <person name="Rohde M."/>
            <person name="Galperin M.Y."/>
            <person name="Jogler C."/>
        </authorList>
    </citation>
    <scope>NUCLEOTIDE SEQUENCE [LARGE SCALE GENOMIC DNA]</scope>
    <source>
        <strain evidence="1 2">ElP</strain>
    </source>
</reference>
<keyword evidence="2" id="KW-1185">Reference proteome</keyword>
<name>A0A518H246_9BACT</name>
<evidence type="ECO:0000313" key="1">
    <source>
        <dbReference type="EMBL" id="QDV34900.1"/>
    </source>
</evidence>
<dbReference type="KEGG" id="tpla:ElP_27970"/>
<accession>A0A518H246</accession>
<organism evidence="1 2">
    <name type="scientific">Tautonia plasticadhaerens</name>
    <dbReference type="NCBI Taxonomy" id="2527974"/>
    <lineage>
        <taxon>Bacteria</taxon>
        <taxon>Pseudomonadati</taxon>
        <taxon>Planctomycetota</taxon>
        <taxon>Planctomycetia</taxon>
        <taxon>Isosphaerales</taxon>
        <taxon>Isosphaeraceae</taxon>
        <taxon>Tautonia</taxon>
    </lineage>
</organism>
<proteinExistence type="predicted"/>